<dbReference type="Pfam" id="PF00034">
    <property type="entry name" value="Cytochrom_C"/>
    <property type="match status" value="2"/>
</dbReference>
<organism evidence="12 13">
    <name type="scientific">Marinobacterium iners DSM 11526</name>
    <dbReference type="NCBI Taxonomy" id="1122198"/>
    <lineage>
        <taxon>Bacteria</taxon>
        <taxon>Pseudomonadati</taxon>
        <taxon>Pseudomonadota</taxon>
        <taxon>Gammaproteobacteria</taxon>
        <taxon>Oceanospirillales</taxon>
        <taxon>Oceanospirillaceae</taxon>
        <taxon>Marinobacterium</taxon>
    </lineage>
</organism>
<dbReference type="InterPro" id="IPR009056">
    <property type="entry name" value="Cyt_c-like_dom"/>
</dbReference>
<dbReference type="Proteomes" id="UP000242469">
    <property type="component" value="Unassembled WGS sequence"/>
</dbReference>
<evidence type="ECO:0000256" key="10">
    <source>
        <dbReference type="SAM" id="SignalP"/>
    </source>
</evidence>
<keyword evidence="10" id="KW-0732">Signal</keyword>
<dbReference type="STRING" id="1122198.SAMN02745729_1159"/>
<gene>
    <name evidence="12" type="ORF">SAMN02745729_1159</name>
</gene>
<dbReference type="PANTHER" id="PTHR33751:SF9">
    <property type="entry name" value="CYTOCHROME C4"/>
    <property type="match status" value="1"/>
</dbReference>
<dbReference type="GO" id="GO:0009055">
    <property type="term" value="F:electron transfer activity"/>
    <property type="evidence" value="ECO:0007669"/>
    <property type="project" value="InterPro"/>
</dbReference>
<evidence type="ECO:0000313" key="12">
    <source>
        <dbReference type="EMBL" id="SEB06528.1"/>
    </source>
</evidence>
<feature type="chain" id="PRO_5017448606" evidence="10">
    <location>
        <begin position="21"/>
        <end position="200"/>
    </location>
</feature>
<accession>A0A1H4GC96</accession>
<feature type="binding site" description="covalent" evidence="8">
    <location>
        <position position="130"/>
    </location>
    <ligand>
        <name>heme c</name>
        <dbReference type="ChEBI" id="CHEBI:61717"/>
        <label>2</label>
    </ligand>
</feature>
<evidence type="ECO:0000256" key="3">
    <source>
        <dbReference type="ARBA" id="ARBA00022617"/>
    </source>
</evidence>
<feature type="binding site" description="covalent" evidence="8">
    <location>
        <position position="133"/>
    </location>
    <ligand>
        <name>heme c</name>
        <dbReference type="ChEBI" id="CHEBI:61717"/>
        <label>2</label>
    </ligand>
</feature>
<sequence>MNKLLISLLVSIGITGVAHAAGDATAGQGKTAVCTACHSADGNSVVGNFPKLAGQGEKYLLKQMLEIKSGVRSVPEMTGLLDNLNEQDLADIAAFFASKNVQLGQAAADQVEAGQKIWRAGVADKGVAACTACHGPNGKGIDSAAYPSLSGQHAQYVESTLKKFASGDRNNDPANMMRDIASKMSEAEMKAVSQYVQGLH</sequence>
<dbReference type="RefSeq" id="WP_091827467.1">
    <property type="nucleotide sequence ID" value="NZ_FNRJ01000015.1"/>
</dbReference>
<dbReference type="Gene3D" id="1.10.760.10">
    <property type="entry name" value="Cytochrome c-like domain"/>
    <property type="match status" value="2"/>
</dbReference>
<dbReference type="InterPro" id="IPR024167">
    <property type="entry name" value="Cytochrome_c4-like"/>
</dbReference>
<dbReference type="GO" id="GO:0005506">
    <property type="term" value="F:iron ion binding"/>
    <property type="evidence" value="ECO:0007669"/>
    <property type="project" value="InterPro"/>
</dbReference>
<dbReference type="OrthoDB" id="9773456at2"/>
<feature type="binding site" description="axial binding residue" evidence="9">
    <location>
        <position position="38"/>
    </location>
    <ligand>
        <name>heme c</name>
        <dbReference type="ChEBI" id="CHEBI:61717"/>
        <label>1</label>
    </ligand>
    <ligandPart>
        <name>Fe</name>
        <dbReference type="ChEBI" id="CHEBI:18248"/>
    </ligandPart>
</feature>
<evidence type="ECO:0000256" key="6">
    <source>
        <dbReference type="ARBA" id="ARBA00022982"/>
    </source>
</evidence>
<dbReference type="InterPro" id="IPR036909">
    <property type="entry name" value="Cyt_c-like_dom_sf"/>
</dbReference>
<reference evidence="13" key="1">
    <citation type="submission" date="2016-10" db="EMBL/GenBank/DDBJ databases">
        <authorList>
            <person name="Varghese N."/>
            <person name="Submissions S."/>
        </authorList>
    </citation>
    <scope>NUCLEOTIDE SEQUENCE [LARGE SCALE GENOMIC DNA]</scope>
    <source>
        <strain evidence="13">DSM 11526</strain>
    </source>
</reference>
<feature type="binding site" description="axial binding residue" evidence="9">
    <location>
        <position position="134"/>
    </location>
    <ligand>
        <name>heme c</name>
        <dbReference type="ChEBI" id="CHEBI:61717"/>
        <label>2</label>
    </ligand>
    <ligandPart>
        <name>Fe</name>
        <dbReference type="ChEBI" id="CHEBI:18248"/>
    </ligandPart>
</feature>
<feature type="binding site" description="axial binding residue" evidence="9">
    <location>
        <position position="177"/>
    </location>
    <ligand>
        <name>heme c</name>
        <dbReference type="ChEBI" id="CHEBI:61717"/>
        <label>2</label>
    </ligand>
    <ligandPart>
        <name>Fe</name>
        <dbReference type="ChEBI" id="CHEBI:18248"/>
    </ligandPart>
</feature>
<evidence type="ECO:0000256" key="1">
    <source>
        <dbReference type="ARBA" id="ARBA00004418"/>
    </source>
</evidence>
<feature type="domain" description="Cytochrome c" evidence="11">
    <location>
        <begin position="22"/>
        <end position="100"/>
    </location>
</feature>
<keyword evidence="2" id="KW-0813">Transport</keyword>
<keyword evidence="13" id="KW-1185">Reference proteome</keyword>
<feature type="binding site" description="covalent" evidence="8">
    <location>
        <position position="34"/>
    </location>
    <ligand>
        <name>heme c</name>
        <dbReference type="ChEBI" id="CHEBI:61717"/>
        <label>1</label>
    </ligand>
</feature>
<evidence type="ECO:0000256" key="7">
    <source>
        <dbReference type="ARBA" id="ARBA00023004"/>
    </source>
</evidence>
<dbReference type="PANTHER" id="PTHR33751">
    <property type="entry name" value="CBB3-TYPE CYTOCHROME C OXIDASE SUBUNIT FIXP"/>
    <property type="match status" value="1"/>
</dbReference>
<dbReference type="PROSITE" id="PS51007">
    <property type="entry name" value="CYTC"/>
    <property type="match status" value="2"/>
</dbReference>
<dbReference type="InterPro" id="IPR050597">
    <property type="entry name" value="Cytochrome_c_Oxidase_Subunit"/>
</dbReference>
<keyword evidence="5" id="KW-0574">Periplasm</keyword>
<protein>
    <submittedName>
        <fullName evidence="12">Cytochrome c553</fullName>
    </submittedName>
</protein>
<dbReference type="EMBL" id="FNRJ01000015">
    <property type="protein sequence ID" value="SEB06528.1"/>
    <property type="molecule type" value="Genomic_DNA"/>
</dbReference>
<proteinExistence type="predicted"/>
<feature type="signal peptide" evidence="10">
    <location>
        <begin position="1"/>
        <end position="20"/>
    </location>
</feature>
<evidence type="ECO:0000256" key="9">
    <source>
        <dbReference type="PIRSR" id="PIRSR000005-2"/>
    </source>
</evidence>
<evidence type="ECO:0000313" key="13">
    <source>
        <dbReference type="Proteomes" id="UP000242469"/>
    </source>
</evidence>
<feature type="binding site" description="covalent" evidence="8">
    <location>
        <position position="37"/>
    </location>
    <ligand>
        <name>heme c</name>
        <dbReference type="ChEBI" id="CHEBI:61717"/>
        <label>1</label>
    </ligand>
</feature>
<dbReference type="SUPFAM" id="SSF46626">
    <property type="entry name" value="Cytochrome c"/>
    <property type="match status" value="2"/>
</dbReference>
<feature type="binding site" description="axial binding residue" evidence="9">
    <location>
        <position position="77"/>
    </location>
    <ligand>
        <name>heme c</name>
        <dbReference type="ChEBI" id="CHEBI:61717"/>
        <label>1</label>
    </ligand>
    <ligandPart>
        <name>Fe</name>
        <dbReference type="ChEBI" id="CHEBI:18248"/>
    </ligandPart>
</feature>
<comment type="subcellular location">
    <subcellularLocation>
        <location evidence="1">Periplasm</location>
    </subcellularLocation>
</comment>
<keyword evidence="6" id="KW-0249">Electron transport</keyword>
<keyword evidence="3 8" id="KW-0349">Heme</keyword>
<feature type="domain" description="Cytochrome c" evidence="11">
    <location>
        <begin position="109"/>
        <end position="200"/>
    </location>
</feature>
<evidence type="ECO:0000256" key="5">
    <source>
        <dbReference type="ARBA" id="ARBA00022764"/>
    </source>
</evidence>
<evidence type="ECO:0000259" key="11">
    <source>
        <dbReference type="PROSITE" id="PS51007"/>
    </source>
</evidence>
<dbReference type="PIRSF" id="PIRSF000005">
    <property type="entry name" value="Cytochrome_c4"/>
    <property type="match status" value="1"/>
</dbReference>
<name>A0A1H4GC96_9GAMM</name>
<keyword evidence="4 9" id="KW-0479">Metal-binding</keyword>
<comment type="PTM">
    <text evidence="8">Binds 2 heme c groups covalently per subunit.</text>
</comment>
<evidence type="ECO:0000256" key="2">
    <source>
        <dbReference type="ARBA" id="ARBA00022448"/>
    </source>
</evidence>
<keyword evidence="7 9" id="KW-0408">Iron</keyword>
<dbReference type="GO" id="GO:0020037">
    <property type="term" value="F:heme binding"/>
    <property type="evidence" value="ECO:0007669"/>
    <property type="project" value="InterPro"/>
</dbReference>
<dbReference type="AlphaFoldDB" id="A0A1H4GC96"/>
<evidence type="ECO:0000256" key="8">
    <source>
        <dbReference type="PIRSR" id="PIRSR000005-1"/>
    </source>
</evidence>
<dbReference type="GO" id="GO:0042597">
    <property type="term" value="C:periplasmic space"/>
    <property type="evidence" value="ECO:0007669"/>
    <property type="project" value="UniProtKB-SubCell"/>
</dbReference>
<evidence type="ECO:0000256" key="4">
    <source>
        <dbReference type="ARBA" id="ARBA00022723"/>
    </source>
</evidence>